<dbReference type="Pfam" id="PF22998">
    <property type="entry name" value="GNAT_LYC1-like"/>
    <property type="match status" value="1"/>
</dbReference>
<reference evidence="2 3" key="1">
    <citation type="journal article" date="2016" name="Mol. Biol. Evol.">
        <title>Comparative Genomics of Early-Diverging Mushroom-Forming Fungi Provides Insights into the Origins of Lignocellulose Decay Capabilities.</title>
        <authorList>
            <person name="Nagy L.G."/>
            <person name="Riley R."/>
            <person name="Tritt A."/>
            <person name="Adam C."/>
            <person name="Daum C."/>
            <person name="Floudas D."/>
            <person name="Sun H."/>
            <person name="Yadav J.S."/>
            <person name="Pangilinan J."/>
            <person name="Larsson K.H."/>
            <person name="Matsuura K."/>
            <person name="Barry K."/>
            <person name="Labutti K."/>
            <person name="Kuo R."/>
            <person name="Ohm R.A."/>
            <person name="Bhattacharya S.S."/>
            <person name="Shirouzu T."/>
            <person name="Yoshinaga Y."/>
            <person name="Martin F.M."/>
            <person name="Grigoriev I.V."/>
            <person name="Hibbett D.S."/>
        </authorList>
    </citation>
    <scope>NUCLEOTIDE SEQUENCE [LARGE SCALE GENOMIC DNA]</scope>
    <source>
        <strain evidence="2 3">HHB12733</strain>
    </source>
</reference>
<evidence type="ECO:0000313" key="2">
    <source>
        <dbReference type="EMBL" id="KZT58260.1"/>
    </source>
</evidence>
<dbReference type="PANTHER" id="PTHR34815:SF2">
    <property type="entry name" value="N-ACETYLTRANSFERASE DOMAIN-CONTAINING PROTEIN"/>
    <property type="match status" value="1"/>
</dbReference>
<sequence>MSSLSSLTLVKANREQTIESRKRNFNEWNRGLNIEQYLKVHDDLDIHEHASGEKLNTWVLVRRDDSHSLDFLCACETYVREGLVATPTGVTEVTAYAIASVYTPVENRKKGYARQMLRLLHHVIGRKEGLPEFPAEWGAPPSNGGFGNAWFSILYSDVGPKFYTTCGPTLSTPGWMVQNPYEVFWPVEGDANGTDSPARLLQETDLEDLLTKDAALIKEEMAGTTKLCCSFTANHGVNNYLVQRSIIRAELTGHPRPEVWGAVLPEHEPQALSFLTWTPGPPDFTISRLRAGPEALPALLGVAKKIAAECKAQEIVAWAVPDGLQEACEALGGVRRARTNHLPSVHVYAEDGDKFEWIHNEKFSWC</sequence>
<dbReference type="InParanoid" id="A0A165GMR9"/>
<dbReference type="InterPro" id="IPR055100">
    <property type="entry name" value="GNAT_LYC1-like"/>
</dbReference>
<evidence type="ECO:0000259" key="1">
    <source>
        <dbReference type="Pfam" id="PF22998"/>
    </source>
</evidence>
<dbReference type="AlphaFoldDB" id="A0A165GMR9"/>
<feature type="domain" description="LYC1 C-terminal" evidence="1">
    <location>
        <begin position="185"/>
        <end position="366"/>
    </location>
</feature>
<organism evidence="2 3">
    <name type="scientific">Calocera cornea HHB12733</name>
    <dbReference type="NCBI Taxonomy" id="1353952"/>
    <lineage>
        <taxon>Eukaryota</taxon>
        <taxon>Fungi</taxon>
        <taxon>Dikarya</taxon>
        <taxon>Basidiomycota</taxon>
        <taxon>Agaricomycotina</taxon>
        <taxon>Dacrymycetes</taxon>
        <taxon>Dacrymycetales</taxon>
        <taxon>Dacrymycetaceae</taxon>
        <taxon>Calocera</taxon>
    </lineage>
</organism>
<evidence type="ECO:0000313" key="3">
    <source>
        <dbReference type="Proteomes" id="UP000076842"/>
    </source>
</evidence>
<dbReference type="EMBL" id="KV423953">
    <property type="protein sequence ID" value="KZT58260.1"/>
    <property type="molecule type" value="Genomic_DNA"/>
</dbReference>
<dbReference type="OrthoDB" id="2020070at2759"/>
<protein>
    <recommendedName>
        <fullName evidence="1">LYC1 C-terminal domain-containing protein</fullName>
    </recommendedName>
</protein>
<dbReference type="Proteomes" id="UP000076842">
    <property type="component" value="Unassembled WGS sequence"/>
</dbReference>
<dbReference type="InterPro" id="IPR053013">
    <property type="entry name" value="LAT"/>
</dbReference>
<dbReference type="PANTHER" id="PTHR34815">
    <property type="entry name" value="LYSINE ACETYLTRANSFERASE"/>
    <property type="match status" value="1"/>
</dbReference>
<proteinExistence type="predicted"/>
<name>A0A165GMR9_9BASI</name>
<dbReference type="STRING" id="1353952.A0A165GMR9"/>
<gene>
    <name evidence="2" type="ORF">CALCODRAFT_468701</name>
</gene>
<keyword evidence="3" id="KW-1185">Reference proteome</keyword>
<accession>A0A165GMR9</accession>